<evidence type="ECO:0000256" key="2">
    <source>
        <dbReference type="SAM" id="SignalP"/>
    </source>
</evidence>
<accession>A0A916VP77</accession>
<dbReference type="EMBL" id="BMKA01000002">
    <property type="protein sequence ID" value="GGA15687.1"/>
    <property type="molecule type" value="Genomic_DNA"/>
</dbReference>
<evidence type="ECO:0000313" key="4">
    <source>
        <dbReference type="Proteomes" id="UP000628017"/>
    </source>
</evidence>
<keyword evidence="4" id="KW-1185">Reference proteome</keyword>
<comment type="caution">
    <text evidence="3">The sequence shown here is derived from an EMBL/GenBank/DDBJ whole genome shotgun (WGS) entry which is preliminary data.</text>
</comment>
<protein>
    <recommendedName>
        <fullName evidence="5">Cytochrome c domain-containing protein</fullName>
    </recommendedName>
</protein>
<dbReference type="RefSeq" id="WP_188672867.1">
    <property type="nucleotide sequence ID" value="NZ_BMKA01000002.1"/>
</dbReference>
<reference evidence="3" key="1">
    <citation type="journal article" date="2014" name="Int. J. Syst. Evol. Microbiol.">
        <title>Complete genome sequence of Corynebacterium casei LMG S-19264T (=DSM 44701T), isolated from a smear-ripened cheese.</title>
        <authorList>
            <consortium name="US DOE Joint Genome Institute (JGI-PGF)"/>
            <person name="Walter F."/>
            <person name="Albersmeier A."/>
            <person name="Kalinowski J."/>
            <person name="Ruckert C."/>
        </authorList>
    </citation>
    <scope>NUCLEOTIDE SEQUENCE</scope>
    <source>
        <strain evidence="3">CGMCC 1.15880</strain>
    </source>
</reference>
<keyword evidence="2" id="KW-0732">Signal</keyword>
<feature type="region of interest" description="Disordered" evidence="1">
    <location>
        <begin position="45"/>
        <end position="86"/>
    </location>
</feature>
<gene>
    <name evidence="3" type="ORF">GCM10011498_15050</name>
</gene>
<dbReference type="AlphaFoldDB" id="A0A916VP77"/>
<feature type="chain" id="PRO_5036744633" description="Cytochrome c domain-containing protein" evidence="2">
    <location>
        <begin position="22"/>
        <end position="174"/>
    </location>
</feature>
<evidence type="ECO:0000313" key="3">
    <source>
        <dbReference type="EMBL" id="GGA15687.1"/>
    </source>
</evidence>
<name>A0A916VP77_9RHOB</name>
<sequence length="174" mass="18552">MRITRFVLALGLCLSSGAVFAALSVEPALKSAPDKAGQKLAALEIVGGDTPAQQPEVEQTEGAEPEPSEPQDVAEPAAPVVYSTPLASGGADVEGLTLEQLIEGSPLFPPIEGLPEQLWKGKTCSTCHQWQRADLCDQAKRYLPETAQQALKKQHPYGGALKLHLKAWAQNDCQ</sequence>
<feature type="signal peptide" evidence="2">
    <location>
        <begin position="1"/>
        <end position="21"/>
    </location>
</feature>
<evidence type="ECO:0008006" key="5">
    <source>
        <dbReference type="Google" id="ProtNLM"/>
    </source>
</evidence>
<evidence type="ECO:0000256" key="1">
    <source>
        <dbReference type="SAM" id="MobiDB-lite"/>
    </source>
</evidence>
<dbReference type="Proteomes" id="UP000628017">
    <property type="component" value="Unassembled WGS sequence"/>
</dbReference>
<organism evidence="3 4">
    <name type="scientific">Neptunicoccus cionae</name>
    <dbReference type="NCBI Taxonomy" id="2035344"/>
    <lineage>
        <taxon>Bacteria</taxon>
        <taxon>Pseudomonadati</taxon>
        <taxon>Pseudomonadota</taxon>
        <taxon>Alphaproteobacteria</taxon>
        <taxon>Rhodobacterales</taxon>
        <taxon>Paracoccaceae</taxon>
        <taxon>Neptunicoccus</taxon>
    </lineage>
</organism>
<feature type="compositionally biased region" description="Acidic residues" evidence="1">
    <location>
        <begin position="58"/>
        <end position="69"/>
    </location>
</feature>
<proteinExistence type="predicted"/>
<reference evidence="3" key="2">
    <citation type="submission" date="2020-09" db="EMBL/GenBank/DDBJ databases">
        <authorList>
            <person name="Sun Q."/>
            <person name="Zhou Y."/>
        </authorList>
    </citation>
    <scope>NUCLEOTIDE SEQUENCE</scope>
    <source>
        <strain evidence="3">CGMCC 1.15880</strain>
    </source>
</reference>